<feature type="compositionally biased region" description="Polar residues" evidence="1">
    <location>
        <begin position="121"/>
        <end position="133"/>
    </location>
</feature>
<keyword evidence="3" id="KW-1185">Reference proteome</keyword>
<dbReference type="Proteomes" id="UP000654918">
    <property type="component" value="Unassembled WGS sequence"/>
</dbReference>
<sequence length="262" mass="29716">MEQYKRQITQKEDPDTNDSFIDDYKSLDASLEADENAVDGHCVVLHMCIKLLRNPAELPGWFFSVSPYDQKVIRLTILEQMNTADTWLTSGHMQEGTVDHRRAVLCNTTMALIQAEKATEKSSPAPSGPSNDSTKPERAHTGEEDDYISQRHLDTLQYIQAARESYGVDEKTGKAIRTLENFSRSSHSTTDKRELQPNEISALQRSLLDSIKLLESRALEIHSKIPHLVGGTIFKDCDYENLHRLWKDLARLQAFARMAPSQ</sequence>
<organism evidence="2 3">
    <name type="scientific">Colletotrichum plurivorum</name>
    <dbReference type="NCBI Taxonomy" id="2175906"/>
    <lineage>
        <taxon>Eukaryota</taxon>
        <taxon>Fungi</taxon>
        <taxon>Dikarya</taxon>
        <taxon>Ascomycota</taxon>
        <taxon>Pezizomycotina</taxon>
        <taxon>Sordariomycetes</taxon>
        <taxon>Hypocreomycetidae</taxon>
        <taxon>Glomerellales</taxon>
        <taxon>Glomerellaceae</taxon>
        <taxon>Colletotrichum</taxon>
        <taxon>Colletotrichum orchidearum species complex</taxon>
    </lineage>
</organism>
<proteinExistence type="predicted"/>
<gene>
    <name evidence="2" type="ORF">CPLU01_15620</name>
</gene>
<accession>A0A8H6J999</accession>
<feature type="region of interest" description="Disordered" evidence="1">
    <location>
        <begin position="116"/>
        <end position="147"/>
    </location>
</feature>
<evidence type="ECO:0000313" key="3">
    <source>
        <dbReference type="Proteomes" id="UP000654918"/>
    </source>
</evidence>
<dbReference type="AlphaFoldDB" id="A0A8H6J999"/>
<reference evidence="2" key="1">
    <citation type="journal article" date="2020" name="Phytopathology">
        <title>Genome Sequence Resources of Colletotrichum truncatum, C. plurivorum, C. musicola, and C. sojae: Four Species Pathogenic to Soybean (Glycine max).</title>
        <authorList>
            <person name="Rogerio F."/>
            <person name="Boufleur T.R."/>
            <person name="Ciampi-Guillardi M."/>
            <person name="Sukno S.A."/>
            <person name="Thon M.R."/>
            <person name="Massola Junior N.S."/>
            <person name="Baroncelli R."/>
        </authorList>
    </citation>
    <scope>NUCLEOTIDE SEQUENCE</scope>
    <source>
        <strain evidence="2">LFN00145</strain>
    </source>
</reference>
<protein>
    <submittedName>
        <fullName evidence="2">Uncharacterized protein</fullName>
    </submittedName>
</protein>
<comment type="caution">
    <text evidence="2">The sequence shown here is derived from an EMBL/GenBank/DDBJ whole genome shotgun (WGS) entry which is preliminary data.</text>
</comment>
<dbReference type="EMBL" id="WIGO01000564">
    <property type="protein sequence ID" value="KAF6808732.1"/>
    <property type="molecule type" value="Genomic_DNA"/>
</dbReference>
<feature type="compositionally biased region" description="Basic and acidic residues" evidence="1">
    <location>
        <begin position="134"/>
        <end position="147"/>
    </location>
</feature>
<evidence type="ECO:0000313" key="2">
    <source>
        <dbReference type="EMBL" id="KAF6808732.1"/>
    </source>
</evidence>
<evidence type="ECO:0000256" key="1">
    <source>
        <dbReference type="SAM" id="MobiDB-lite"/>
    </source>
</evidence>
<name>A0A8H6J999_9PEZI</name>